<name>A0A8W8LAU1_MAGGI</name>
<dbReference type="EnsemblMetazoa" id="G27303.3">
    <property type="protein sequence ID" value="G27303.3:cds"/>
    <property type="gene ID" value="G27303"/>
</dbReference>
<dbReference type="SMART" id="SM00353">
    <property type="entry name" value="HLH"/>
    <property type="match status" value="1"/>
</dbReference>
<dbReference type="RefSeq" id="XP_011445433.2">
    <property type="nucleotide sequence ID" value="XM_011447131.4"/>
</dbReference>
<evidence type="ECO:0000256" key="1">
    <source>
        <dbReference type="ARBA" id="ARBA00004123"/>
    </source>
</evidence>
<dbReference type="Proteomes" id="UP000005408">
    <property type="component" value="Unassembled WGS sequence"/>
</dbReference>
<evidence type="ECO:0000256" key="4">
    <source>
        <dbReference type="ARBA" id="ARBA00023163"/>
    </source>
</evidence>
<evidence type="ECO:0000259" key="7">
    <source>
        <dbReference type="PROSITE" id="PS50888"/>
    </source>
</evidence>
<dbReference type="GO" id="GO:0032502">
    <property type="term" value="P:developmental process"/>
    <property type="evidence" value="ECO:0007669"/>
    <property type="project" value="TreeGrafter"/>
</dbReference>
<dbReference type="GO" id="GO:0046983">
    <property type="term" value="F:protein dimerization activity"/>
    <property type="evidence" value="ECO:0007669"/>
    <property type="project" value="InterPro"/>
</dbReference>
<dbReference type="AlphaFoldDB" id="A0A8W8LAU1"/>
<feature type="domain" description="BHLH" evidence="7">
    <location>
        <begin position="91"/>
        <end position="143"/>
    </location>
</feature>
<keyword evidence="9" id="KW-1185">Reference proteome</keyword>
<dbReference type="KEGG" id="crg:105340883"/>
<dbReference type="FunFam" id="4.10.280.10:FF:000010">
    <property type="entry name" value="Scleraxis bHLH transcription factor"/>
    <property type="match status" value="1"/>
</dbReference>
<organism evidence="8 9">
    <name type="scientific">Magallana gigas</name>
    <name type="common">Pacific oyster</name>
    <name type="synonym">Crassostrea gigas</name>
    <dbReference type="NCBI Taxonomy" id="29159"/>
    <lineage>
        <taxon>Eukaryota</taxon>
        <taxon>Metazoa</taxon>
        <taxon>Spiralia</taxon>
        <taxon>Lophotrochozoa</taxon>
        <taxon>Mollusca</taxon>
        <taxon>Bivalvia</taxon>
        <taxon>Autobranchia</taxon>
        <taxon>Pteriomorphia</taxon>
        <taxon>Ostreida</taxon>
        <taxon>Ostreoidea</taxon>
        <taxon>Ostreidae</taxon>
        <taxon>Magallana</taxon>
    </lineage>
</organism>
<sequence>MSLSVGGYSHPGFPHPGPMSHDFYQYQQMARYPDHCPDATYFQNWVLNGVNGHHSDIPVSPESYGMCTPSPTEYHSIGGEHYYPNFDRCLKRRSTANKKERRRTQSINTAFAQLRGCIPNVPSDTKLSKIKTLRLATSYIAYLMDVLSKDDPNLTEKGFKAELTKKKDERKEKPEKQKEQVVSDNSSSESTSPTTNNDKKSKGRTGWPQHVWASELKN</sequence>
<dbReference type="EnsemblMetazoa" id="G27303.2">
    <property type="protein sequence ID" value="G27303.2:cds"/>
    <property type="gene ID" value="G27303"/>
</dbReference>
<dbReference type="InterPro" id="IPR036638">
    <property type="entry name" value="HLH_DNA-bd_sf"/>
</dbReference>
<dbReference type="InterPro" id="IPR050283">
    <property type="entry name" value="E-box_TF_Regulators"/>
</dbReference>
<evidence type="ECO:0000313" key="8">
    <source>
        <dbReference type="EnsemblMetazoa" id="G27303.1:cds"/>
    </source>
</evidence>
<reference evidence="8" key="1">
    <citation type="submission" date="2022-08" db="UniProtKB">
        <authorList>
            <consortium name="EnsemblMetazoa"/>
        </authorList>
    </citation>
    <scope>IDENTIFICATION</scope>
    <source>
        <strain evidence="8">05x7-T-G4-1.051#20</strain>
    </source>
</reference>
<keyword evidence="5" id="KW-0539">Nucleus</keyword>
<dbReference type="Pfam" id="PF00010">
    <property type="entry name" value="HLH"/>
    <property type="match status" value="1"/>
</dbReference>
<evidence type="ECO:0000256" key="2">
    <source>
        <dbReference type="ARBA" id="ARBA00023015"/>
    </source>
</evidence>
<keyword evidence="2" id="KW-0805">Transcription regulation</keyword>
<dbReference type="EnsemblMetazoa" id="G27303.4">
    <property type="protein sequence ID" value="G27303.4:cds"/>
    <property type="gene ID" value="G27303"/>
</dbReference>
<dbReference type="EnsemblMetazoa" id="G27303.5">
    <property type="protein sequence ID" value="G27303.5:cds"/>
    <property type="gene ID" value="G27303"/>
</dbReference>
<dbReference type="PANTHER" id="PTHR23349:SF68">
    <property type="entry name" value="FI14601P"/>
    <property type="match status" value="1"/>
</dbReference>
<dbReference type="PROSITE" id="PS50888">
    <property type="entry name" value="BHLH"/>
    <property type="match status" value="1"/>
</dbReference>
<evidence type="ECO:0000313" key="9">
    <source>
        <dbReference type="Proteomes" id="UP000005408"/>
    </source>
</evidence>
<comment type="subcellular location">
    <subcellularLocation>
        <location evidence="1">Nucleus</location>
    </subcellularLocation>
</comment>
<keyword evidence="3" id="KW-0238">DNA-binding</keyword>
<evidence type="ECO:0000256" key="5">
    <source>
        <dbReference type="ARBA" id="ARBA00023242"/>
    </source>
</evidence>
<feature type="compositionally biased region" description="Basic and acidic residues" evidence="6">
    <location>
        <begin position="161"/>
        <end position="181"/>
    </location>
</feature>
<dbReference type="InterPro" id="IPR011598">
    <property type="entry name" value="bHLH_dom"/>
</dbReference>
<dbReference type="GO" id="GO:0000977">
    <property type="term" value="F:RNA polymerase II transcription regulatory region sequence-specific DNA binding"/>
    <property type="evidence" value="ECO:0007669"/>
    <property type="project" value="TreeGrafter"/>
</dbReference>
<keyword evidence="4" id="KW-0804">Transcription</keyword>
<dbReference type="GO" id="GO:0005634">
    <property type="term" value="C:nucleus"/>
    <property type="evidence" value="ECO:0007669"/>
    <property type="project" value="UniProtKB-SubCell"/>
</dbReference>
<dbReference type="OMA" id="SPESYGM"/>
<evidence type="ECO:0000256" key="6">
    <source>
        <dbReference type="SAM" id="MobiDB-lite"/>
    </source>
</evidence>
<dbReference type="PANTHER" id="PTHR23349">
    <property type="entry name" value="BASIC HELIX-LOOP-HELIX TRANSCRIPTION FACTOR, TWIST"/>
    <property type="match status" value="1"/>
</dbReference>
<evidence type="ECO:0000256" key="3">
    <source>
        <dbReference type="ARBA" id="ARBA00023125"/>
    </source>
</evidence>
<dbReference type="SUPFAM" id="SSF47459">
    <property type="entry name" value="HLH, helix-loop-helix DNA-binding domain"/>
    <property type="match status" value="1"/>
</dbReference>
<dbReference type="EnsemblMetazoa" id="G27303.1">
    <property type="protein sequence ID" value="G27303.1:cds"/>
    <property type="gene ID" value="G27303"/>
</dbReference>
<feature type="compositionally biased region" description="Low complexity" evidence="6">
    <location>
        <begin position="183"/>
        <end position="196"/>
    </location>
</feature>
<proteinExistence type="predicted"/>
<accession>A0A8W8LAU1</accession>
<dbReference type="GO" id="GO:0000981">
    <property type="term" value="F:DNA-binding transcription factor activity, RNA polymerase II-specific"/>
    <property type="evidence" value="ECO:0007669"/>
    <property type="project" value="TreeGrafter"/>
</dbReference>
<dbReference type="Gene3D" id="4.10.280.10">
    <property type="entry name" value="Helix-loop-helix DNA-binding domain"/>
    <property type="match status" value="1"/>
</dbReference>
<dbReference type="OrthoDB" id="10055449at2759"/>
<feature type="region of interest" description="Disordered" evidence="6">
    <location>
        <begin position="161"/>
        <end position="218"/>
    </location>
</feature>
<dbReference type="GeneID" id="105340883"/>
<protein>
    <recommendedName>
        <fullName evidence="7">BHLH domain-containing protein</fullName>
    </recommendedName>
</protein>